<comment type="similarity">
    <text evidence="1">Belongs to the PPR family. P subfamily.</text>
</comment>
<comment type="caution">
    <text evidence="4">The sequence shown here is derived from an EMBL/GenBank/DDBJ whole genome shotgun (WGS) entry which is preliminary data.</text>
</comment>
<feature type="repeat" description="PPR" evidence="3">
    <location>
        <begin position="157"/>
        <end position="191"/>
    </location>
</feature>
<keyword evidence="2" id="KW-0677">Repeat</keyword>
<protein>
    <recommendedName>
        <fullName evidence="6">Pentatricopeptide repeat-containing protein</fullName>
    </recommendedName>
</protein>
<evidence type="ECO:0000256" key="3">
    <source>
        <dbReference type="PROSITE-ProRule" id="PRU00708"/>
    </source>
</evidence>
<dbReference type="Pfam" id="PF13041">
    <property type="entry name" value="PPR_2"/>
    <property type="match status" value="3"/>
</dbReference>
<feature type="repeat" description="PPR" evidence="3">
    <location>
        <begin position="88"/>
        <end position="122"/>
    </location>
</feature>
<feature type="repeat" description="PPR" evidence="3">
    <location>
        <begin position="123"/>
        <end position="153"/>
    </location>
</feature>
<dbReference type="Pfam" id="PF12854">
    <property type="entry name" value="PPR_1"/>
    <property type="match status" value="1"/>
</dbReference>
<dbReference type="EMBL" id="JAVXUP010000390">
    <property type="protein sequence ID" value="KAK3029188.1"/>
    <property type="molecule type" value="Genomic_DNA"/>
</dbReference>
<sequence>MSCPKLGLATALDQSGVRVSPDVVEAVLKRFENAGMLAYQFFDWAGKQRNYEHSIRAYHTMIESLAKIRQYEIVWDLVNKMKSKGLLNIETFCIIMRKYARAKKVQEAVYTFNVMEKHDVPPNLAAFNGLLSALCKSKNVRKAQEIFDNMKDRFLPDSKTYSILLEGWGRDPNLPKARRIFKEMVEVGCNPDIVTYGIMVDILCKAGRTDEAVEIVQSMDSSGCRPTSFIYSVLVHTYGIESRIEDAVATFLEMDRSGINADVAVYNALISAFCKVNKFQNVYRVISEMKSKGVMPNARTCNIILNSLIGCEETDEAFRVFRSMISICEPDTDTYTMMIKMFCERGELKMALKVWKYMKRKQFVPSMHTMSVLVNGLCHKADVSKACEIMEEMIEKGIRPPRETFGKLRQLLIKEGRKDVLEFLQEKMNLLVKEPLCD</sequence>
<evidence type="ECO:0000256" key="1">
    <source>
        <dbReference type="ARBA" id="ARBA00007626"/>
    </source>
</evidence>
<organism evidence="4 5">
    <name type="scientific">Escallonia herrerae</name>
    <dbReference type="NCBI Taxonomy" id="1293975"/>
    <lineage>
        <taxon>Eukaryota</taxon>
        <taxon>Viridiplantae</taxon>
        <taxon>Streptophyta</taxon>
        <taxon>Embryophyta</taxon>
        <taxon>Tracheophyta</taxon>
        <taxon>Spermatophyta</taxon>
        <taxon>Magnoliopsida</taxon>
        <taxon>eudicotyledons</taxon>
        <taxon>Gunneridae</taxon>
        <taxon>Pentapetalae</taxon>
        <taxon>asterids</taxon>
        <taxon>campanulids</taxon>
        <taxon>Escalloniales</taxon>
        <taxon>Escalloniaceae</taxon>
        <taxon>Escallonia</taxon>
    </lineage>
</organism>
<reference evidence="4" key="1">
    <citation type="submission" date="2022-12" db="EMBL/GenBank/DDBJ databases">
        <title>Draft genome assemblies for two species of Escallonia (Escalloniales).</title>
        <authorList>
            <person name="Chanderbali A."/>
            <person name="Dervinis C."/>
            <person name="Anghel I."/>
            <person name="Soltis D."/>
            <person name="Soltis P."/>
            <person name="Zapata F."/>
        </authorList>
    </citation>
    <scope>NUCLEOTIDE SEQUENCE</scope>
    <source>
        <strain evidence="4">UCBG64.0493</strain>
        <tissue evidence="4">Leaf</tissue>
    </source>
</reference>
<evidence type="ECO:0008006" key="6">
    <source>
        <dbReference type="Google" id="ProtNLM"/>
    </source>
</evidence>
<name>A0AA89B7E7_9ASTE</name>
<dbReference type="NCBIfam" id="TIGR00756">
    <property type="entry name" value="PPR"/>
    <property type="match status" value="10"/>
</dbReference>
<accession>A0AA89B7E7</accession>
<evidence type="ECO:0000256" key="2">
    <source>
        <dbReference type="ARBA" id="ARBA00022737"/>
    </source>
</evidence>
<dbReference type="PANTHER" id="PTHR47447:SF17">
    <property type="entry name" value="OS12G0638900 PROTEIN"/>
    <property type="match status" value="1"/>
</dbReference>
<feature type="repeat" description="PPR" evidence="3">
    <location>
        <begin position="366"/>
        <end position="400"/>
    </location>
</feature>
<dbReference type="PROSITE" id="PS51375">
    <property type="entry name" value="PPR"/>
    <property type="match status" value="8"/>
</dbReference>
<dbReference type="InterPro" id="IPR002885">
    <property type="entry name" value="PPR_rpt"/>
</dbReference>
<keyword evidence="5" id="KW-1185">Reference proteome</keyword>
<evidence type="ECO:0000313" key="5">
    <source>
        <dbReference type="Proteomes" id="UP001188597"/>
    </source>
</evidence>
<dbReference type="Proteomes" id="UP001188597">
    <property type="component" value="Unassembled WGS sequence"/>
</dbReference>
<dbReference type="InterPro" id="IPR011990">
    <property type="entry name" value="TPR-like_helical_dom_sf"/>
</dbReference>
<gene>
    <name evidence="4" type="ORF">RJ639_038740</name>
</gene>
<feature type="repeat" description="PPR" evidence="3">
    <location>
        <begin position="331"/>
        <end position="365"/>
    </location>
</feature>
<proteinExistence type="inferred from homology"/>
<dbReference type="AlphaFoldDB" id="A0AA89B7E7"/>
<dbReference type="Pfam" id="PF01535">
    <property type="entry name" value="PPR"/>
    <property type="match status" value="3"/>
</dbReference>
<dbReference type="PANTHER" id="PTHR47447">
    <property type="entry name" value="OS03G0856100 PROTEIN"/>
    <property type="match status" value="1"/>
</dbReference>
<feature type="repeat" description="PPR" evidence="3">
    <location>
        <begin position="192"/>
        <end position="226"/>
    </location>
</feature>
<evidence type="ECO:0000313" key="4">
    <source>
        <dbReference type="EMBL" id="KAK3029188.1"/>
    </source>
</evidence>
<feature type="repeat" description="PPR" evidence="3">
    <location>
        <begin position="262"/>
        <end position="296"/>
    </location>
</feature>
<dbReference type="Gene3D" id="1.25.40.10">
    <property type="entry name" value="Tetratricopeptide repeat domain"/>
    <property type="match status" value="4"/>
</dbReference>
<feature type="repeat" description="PPR" evidence="3">
    <location>
        <begin position="227"/>
        <end position="261"/>
    </location>
</feature>
<dbReference type="SUPFAM" id="SSF81901">
    <property type="entry name" value="HCP-like"/>
    <property type="match status" value="1"/>
</dbReference>